<protein>
    <submittedName>
        <fullName evidence="1">Uncharacterized protein</fullName>
    </submittedName>
</protein>
<dbReference type="Proteomes" id="UP001464378">
    <property type="component" value="Unassembled WGS sequence"/>
</dbReference>
<organism evidence="1 2">
    <name type="scientific">Pseudoflavonifractor intestinihominis</name>
    <dbReference type="NCBI Taxonomy" id="3133171"/>
    <lineage>
        <taxon>Bacteria</taxon>
        <taxon>Bacillati</taxon>
        <taxon>Bacillota</taxon>
        <taxon>Clostridia</taxon>
        <taxon>Eubacteriales</taxon>
        <taxon>Oscillospiraceae</taxon>
        <taxon>Pseudoflavonifractor</taxon>
    </lineage>
</organism>
<evidence type="ECO:0000313" key="2">
    <source>
        <dbReference type="Proteomes" id="UP001464378"/>
    </source>
</evidence>
<accession>A0ABV1ECB1</accession>
<proteinExistence type="predicted"/>
<dbReference type="RefSeq" id="WP_349232605.1">
    <property type="nucleotide sequence ID" value="NZ_JBBMFK010000037.1"/>
</dbReference>
<gene>
    <name evidence="1" type="ORF">WMO64_15815</name>
</gene>
<evidence type="ECO:0000313" key="1">
    <source>
        <dbReference type="EMBL" id="MEQ2444921.1"/>
    </source>
</evidence>
<comment type="caution">
    <text evidence="1">The sequence shown here is derived from an EMBL/GenBank/DDBJ whole genome shotgun (WGS) entry which is preliminary data.</text>
</comment>
<feature type="non-terminal residue" evidence="1">
    <location>
        <position position="1"/>
    </location>
</feature>
<dbReference type="EMBL" id="JBBMFK010000037">
    <property type="protein sequence ID" value="MEQ2444921.1"/>
    <property type="molecule type" value="Genomic_DNA"/>
</dbReference>
<keyword evidence="2" id="KW-1185">Reference proteome</keyword>
<sequence length="84" mass="8981">ETGNGMTEAMPFLRKPILLSYDPRPCGRGAFPVAAARGIRSLPFRARYAKIDKNGWARGLVRMSGAHAAAGRRLPTAKKTGGVS</sequence>
<reference evidence="1 2" key="1">
    <citation type="submission" date="2024-03" db="EMBL/GenBank/DDBJ databases">
        <title>Human intestinal bacterial collection.</title>
        <authorList>
            <person name="Pauvert C."/>
            <person name="Hitch T.C.A."/>
            <person name="Clavel T."/>
        </authorList>
    </citation>
    <scope>NUCLEOTIDE SEQUENCE [LARGE SCALE GENOMIC DNA]</scope>
    <source>
        <strain evidence="1 2">CLA-AP-H29</strain>
    </source>
</reference>
<name>A0ABV1ECB1_9FIRM</name>